<name>A0AA43RJW6_9ACTN</name>
<dbReference type="InterPro" id="IPR012338">
    <property type="entry name" value="Beta-lactam/transpept-like"/>
</dbReference>
<reference evidence="2" key="1">
    <citation type="submission" date="2023-07" db="EMBL/GenBank/DDBJ databases">
        <title>Between Cages and Wild: Unraveling the Impact of Captivity on Animal Microbiomes and Antimicrobial Resistance.</title>
        <authorList>
            <person name="Schmartz G.P."/>
            <person name="Rehner J."/>
            <person name="Schuff M.J."/>
            <person name="Becker S.L."/>
            <person name="Kravczyk M."/>
            <person name="Gurevich A."/>
            <person name="Francke R."/>
            <person name="Mueller R."/>
            <person name="Keller V."/>
            <person name="Keller A."/>
        </authorList>
    </citation>
    <scope>NUCLEOTIDE SEQUENCE</scope>
    <source>
        <strain evidence="2">S12M_St_49</strain>
    </source>
</reference>
<dbReference type="SUPFAM" id="SSF56601">
    <property type="entry name" value="beta-lactamase/transpeptidase-like"/>
    <property type="match status" value="1"/>
</dbReference>
<dbReference type="Proteomes" id="UP001168575">
    <property type="component" value="Unassembled WGS sequence"/>
</dbReference>
<accession>A0AA43RJW6</accession>
<dbReference type="PANTHER" id="PTHR43283:SF7">
    <property type="entry name" value="BETA-LACTAMASE-RELATED DOMAIN-CONTAINING PROTEIN"/>
    <property type="match status" value="1"/>
</dbReference>
<dbReference type="Pfam" id="PF00144">
    <property type="entry name" value="Beta-lactamase"/>
    <property type="match status" value="1"/>
</dbReference>
<dbReference type="InterPro" id="IPR001466">
    <property type="entry name" value="Beta-lactam-related"/>
</dbReference>
<dbReference type="GO" id="GO:0016787">
    <property type="term" value="F:hydrolase activity"/>
    <property type="evidence" value="ECO:0007669"/>
    <property type="project" value="UniProtKB-KW"/>
</dbReference>
<dbReference type="PANTHER" id="PTHR43283">
    <property type="entry name" value="BETA-LACTAMASE-RELATED"/>
    <property type="match status" value="1"/>
</dbReference>
<proteinExistence type="predicted"/>
<keyword evidence="3" id="KW-1185">Reference proteome</keyword>
<sequence>MTYTEKIFAKAHEEKGLYSVTVVENGISRTEEITPANKTNNCYSVAKAFTVTALGLLHDDGLLSTDERPTDIFKDELPEKISPKWEVITLDNVMRHRWGLENGFLDIDSEDLSTYKEKYGTRNDFLKIVFSADLPLTPGDEDSRTYSDAAYYLLSRVVTKKTGKILFDFMRERLFTPLEFEEAAWSTCPMGYSMGATGLYLRTPDMAKLGMLYLNKGMYNGVRYLSEKWCDTVIERGYELRRNTPTSFSKGGMHGQQLFVDDTKGIVVAWLGHDTDGYVGRMFDFLAALE</sequence>
<keyword evidence="2" id="KW-0378">Hydrolase</keyword>
<dbReference type="InterPro" id="IPR050789">
    <property type="entry name" value="Diverse_Enzym_Activities"/>
</dbReference>
<dbReference type="AlphaFoldDB" id="A0AA43RJW6"/>
<organism evidence="2 3">
    <name type="scientific">Phoenicibacter congonensis</name>
    <dbReference type="NCBI Taxonomy" id="1944646"/>
    <lineage>
        <taxon>Bacteria</taxon>
        <taxon>Bacillati</taxon>
        <taxon>Actinomycetota</taxon>
        <taxon>Coriobacteriia</taxon>
        <taxon>Eggerthellales</taxon>
        <taxon>Eggerthellaceae</taxon>
        <taxon>Phoenicibacter</taxon>
    </lineage>
</organism>
<comment type="caution">
    <text evidence="2">The sequence shown here is derived from an EMBL/GenBank/DDBJ whole genome shotgun (WGS) entry which is preliminary data.</text>
</comment>
<dbReference type="Gene3D" id="3.40.710.10">
    <property type="entry name" value="DD-peptidase/beta-lactamase superfamily"/>
    <property type="match status" value="1"/>
</dbReference>
<gene>
    <name evidence="2" type="ORF">Q3982_05890</name>
</gene>
<evidence type="ECO:0000313" key="2">
    <source>
        <dbReference type="EMBL" id="MDO4842191.1"/>
    </source>
</evidence>
<protein>
    <submittedName>
        <fullName evidence="2">Serine hydrolase</fullName>
    </submittedName>
</protein>
<feature type="domain" description="Beta-lactamase-related" evidence="1">
    <location>
        <begin position="43"/>
        <end position="276"/>
    </location>
</feature>
<evidence type="ECO:0000259" key="1">
    <source>
        <dbReference type="Pfam" id="PF00144"/>
    </source>
</evidence>
<dbReference type="EMBL" id="JAUMVS010000111">
    <property type="protein sequence ID" value="MDO4842191.1"/>
    <property type="molecule type" value="Genomic_DNA"/>
</dbReference>
<evidence type="ECO:0000313" key="3">
    <source>
        <dbReference type="Proteomes" id="UP001168575"/>
    </source>
</evidence>